<keyword evidence="2" id="KW-1185">Reference proteome</keyword>
<dbReference type="RefSeq" id="XP_009048809.1">
    <property type="nucleotide sequence ID" value="XM_009050561.1"/>
</dbReference>
<dbReference type="Proteomes" id="UP000030746">
    <property type="component" value="Unassembled WGS sequence"/>
</dbReference>
<dbReference type="PANTHER" id="PTHR33361">
    <property type="entry name" value="GLR0591 PROTEIN"/>
    <property type="match status" value="1"/>
</dbReference>
<proteinExistence type="predicted"/>
<dbReference type="EMBL" id="KB200701">
    <property type="protein sequence ID" value="ESP00690.1"/>
    <property type="molecule type" value="Genomic_DNA"/>
</dbReference>
<dbReference type="OrthoDB" id="5959877at2759"/>
<sequence length="195" mass="22678">MALTLHETVPGHHLQGAYQLESSLPKFLKNADYDAYYSVPYHFPFYTSYVEGWGLYAESLGEDMNVYKTHLDLFGRYGFEIFRACRLVVDTGLHYFKWTRQQAIQYMVDHNTISLAEIELEIDRYITWPGQACAYKIGELKIRELREKAKAALGDKFDIKEFHSMILTSGPMPLNVLETIINDWITDHRQTLIGK</sequence>
<gene>
    <name evidence="1" type="ORF">LOTGIDRAFT_157980</name>
</gene>
<dbReference type="HOGENOM" id="CLU_096204_0_0_1"/>
<protein>
    <recommendedName>
        <fullName evidence="3">DUF885 domain-containing protein</fullName>
    </recommendedName>
</protein>
<reference evidence="1 2" key="1">
    <citation type="journal article" date="2013" name="Nature">
        <title>Insights into bilaterian evolution from three spiralian genomes.</title>
        <authorList>
            <person name="Simakov O."/>
            <person name="Marletaz F."/>
            <person name="Cho S.J."/>
            <person name="Edsinger-Gonzales E."/>
            <person name="Havlak P."/>
            <person name="Hellsten U."/>
            <person name="Kuo D.H."/>
            <person name="Larsson T."/>
            <person name="Lv J."/>
            <person name="Arendt D."/>
            <person name="Savage R."/>
            <person name="Osoegawa K."/>
            <person name="de Jong P."/>
            <person name="Grimwood J."/>
            <person name="Chapman J.A."/>
            <person name="Shapiro H."/>
            <person name="Aerts A."/>
            <person name="Otillar R.P."/>
            <person name="Terry A.Y."/>
            <person name="Boore J.L."/>
            <person name="Grigoriev I.V."/>
            <person name="Lindberg D.R."/>
            <person name="Seaver E.C."/>
            <person name="Weisblat D.A."/>
            <person name="Putnam N.H."/>
            <person name="Rokhsar D.S."/>
        </authorList>
    </citation>
    <scope>NUCLEOTIDE SEQUENCE [LARGE SCALE GENOMIC DNA]</scope>
</reference>
<dbReference type="Pfam" id="PF05960">
    <property type="entry name" value="DUF885"/>
    <property type="match status" value="1"/>
</dbReference>
<dbReference type="KEGG" id="lgi:LOTGIDRAFT_157980"/>
<dbReference type="OMA" id="INEYIRC"/>
<evidence type="ECO:0000313" key="2">
    <source>
        <dbReference type="Proteomes" id="UP000030746"/>
    </source>
</evidence>
<dbReference type="PANTHER" id="PTHR33361:SF2">
    <property type="entry name" value="DUF885 DOMAIN-CONTAINING PROTEIN"/>
    <property type="match status" value="1"/>
</dbReference>
<dbReference type="AlphaFoldDB" id="V4CF96"/>
<organism evidence="1 2">
    <name type="scientific">Lottia gigantea</name>
    <name type="common">Giant owl limpet</name>
    <dbReference type="NCBI Taxonomy" id="225164"/>
    <lineage>
        <taxon>Eukaryota</taxon>
        <taxon>Metazoa</taxon>
        <taxon>Spiralia</taxon>
        <taxon>Lophotrochozoa</taxon>
        <taxon>Mollusca</taxon>
        <taxon>Gastropoda</taxon>
        <taxon>Patellogastropoda</taxon>
        <taxon>Lottioidea</taxon>
        <taxon>Lottiidae</taxon>
        <taxon>Lottia</taxon>
    </lineage>
</organism>
<name>V4CF96_LOTGI</name>
<evidence type="ECO:0000313" key="1">
    <source>
        <dbReference type="EMBL" id="ESP00690.1"/>
    </source>
</evidence>
<dbReference type="CTD" id="20237577"/>
<dbReference type="InterPro" id="IPR010281">
    <property type="entry name" value="DUF885"/>
</dbReference>
<dbReference type="GeneID" id="20237577"/>
<accession>V4CF96</accession>
<evidence type="ECO:0008006" key="3">
    <source>
        <dbReference type="Google" id="ProtNLM"/>
    </source>
</evidence>